<protein>
    <submittedName>
        <fullName evidence="1">Uncharacterized protein</fullName>
    </submittedName>
</protein>
<dbReference type="EMBL" id="CP003876">
    <property type="protein sequence ID" value="AFU01164.1"/>
    <property type="molecule type" value="Genomic_DNA"/>
</dbReference>
<sequence>MTVLGTGKVVVGDGIGTVLGGCGTSVDGAGTEVGAPRLVVAAGVGADVSLEQAVSSQLLASRVPAVRAAAMRGAFIERSFPAARPSPNGLSRLPSVEICHLAIDR</sequence>
<dbReference type="Proteomes" id="UP000006304">
    <property type="component" value="Chromosome"/>
</dbReference>
<reference evidence="1 2" key="1">
    <citation type="journal article" date="2012" name="J. Bacteriol.">
        <title>Complete genome sequence of Nocardia brasiliensis HUJEG-1.</title>
        <authorList>
            <person name="Vera-Cabrera L."/>
            <person name="Ortiz-Lopez R."/>
            <person name="Elizondo-Gonzalez R."/>
            <person name="Perez-Maya A.A."/>
            <person name="Ocampo-Candiani J."/>
        </authorList>
    </citation>
    <scope>NUCLEOTIDE SEQUENCE [LARGE SCALE GENOMIC DNA]</scope>
    <source>
        <strain evidence="2">ATCC 700358</strain>
    </source>
</reference>
<gene>
    <name evidence="1" type="ORF">O3I_016015</name>
</gene>
<dbReference type="STRING" id="1133849.O3I_016015"/>
<name>K0EVQ6_NOCB7</name>
<organism evidence="1 2">
    <name type="scientific">Nocardia brasiliensis (strain ATCC 700358 / HUJEG-1)</name>
    <dbReference type="NCBI Taxonomy" id="1133849"/>
    <lineage>
        <taxon>Bacteria</taxon>
        <taxon>Bacillati</taxon>
        <taxon>Actinomycetota</taxon>
        <taxon>Actinomycetes</taxon>
        <taxon>Mycobacteriales</taxon>
        <taxon>Nocardiaceae</taxon>
        <taxon>Nocardia</taxon>
    </lineage>
</organism>
<dbReference type="KEGG" id="nbr:O3I_016015"/>
<dbReference type="HOGENOM" id="CLU_2233688_0_0_11"/>
<evidence type="ECO:0000313" key="2">
    <source>
        <dbReference type="Proteomes" id="UP000006304"/>
    </source>
</evidence>
<evidence type="ECO:0000313" key="1">
    <source>
        <dbReference type="EMBL" id="AFU01164.1"/>
    </source>
</evidence>
<accession>K0EVQ6</accession>
<dbReference type="AlphaFoldDB" id="K0EVQ6"/>
<proteinExistence type="predicted"/>
<keyword evidence="2" id="KW-1185">Reference proteome</keyword>